<evidence type="ECO:0000313" key="2">
    <source>
        <dbReference type="Proteomes" id="UP000008186"/>
    </source>
</evidence>
<organism evidence="1 2">
    <name type="scientific">Shewanella oneidensis (strain ATCC 700550 / JCM 31522 / CIP 106686 / LMG 19005 / NCIMB 14063 / MR-1)</name>
    <dbReference type="NCBI Taxonomy" id="211586"/>
    <lineage>
        <taxon>Bacteria</taxon>
        <taxon>Pseudomonadati</taxon>
        <taxon>Pseudomonadota</taxon>
        <taxon>Gammaproteobacteria</taxon>
        <taxon>Alteromonadales</taxon>
        <taxon>Shewanellaceae</taxon>
        <taxon>Shewanella</taxon>
    </lineage>
</organism>
<dbReference type="OrthoDB" id="9798200at2"/>
<evidence type="ECO:0000313" key="1">
    <source>
        <dbReference type="EMBL" id="AAN56768.1"/>
    </source>
</evidence>
<reference evidence="1 2" key="2">
    <citation type="journal article" date="2005" name="Proteomics">
        <title>Global detection and characterization of hypothetical proteins in Shewanella oneidensis MR-1 using LC-MS based proteomics.</title>
        <authorList>
            <person name="Elias D.A."/>
            <person name="Monroe M.E."/>
            <person name="Marshall M.J."/>
            <person name="Romine M.F."/>
            <person name="Belieav A.S."/>
            <person name="Fredrickson J.K."/>
            <person name="Anderson G.A."/>
            <person name="Smith R.D."/>
            <person name="Lipton M.S."/>
        </authorList>
    </citation>
    <scope>NUCLEOTIDE SEQUENCE [LARGE SCALE GENOMIC DNA]</scope>
    <source>
        <strain evidence="2">ATCC 700550 / JCM 31522 / CIP 106686 / LMG 19005 / NCIMB 14063 / MR-1</strain>
    </source>
</reference>
<dbReference type="AlphaFoldDB" id="Q8EAV4"/>
<proteinExistence type="predicted"/>
<dbReference type="HOGENOM" id="CLU_1260048_0_0_6"/>
<dbReference type="BioCyc" id="SONE211586:G1GMP-3516-MONOMER"/>
<dbReference type="InterPro" id="IPR045738">
    <property type="entry name" value="DUF6088"/>
</dbReference>
<reference evidence="1 2" key="1">
    <citation type="journal article" date="2002" name="Nat. Biotechnol.">
        <title>Genome sequence of the dissimilatory metal ion-reducing bacterium Shewanella oneidensis.</title>
        <authorList>
            <person name="Heidelberg J.F."/>
            <person name="Paulsen I.T."/>
            <person name="Nelson K.E."/>
            <person name="Gaidos E.J."/>
            <person name="Nelson W.C."/>
            <person name="Read T.D."/>
            <person name="Eisen J.A."/>
            <person name="Seshadri R."/>
            <person name="Ward N."/>
            <person name="Methe B."/>
            <person name="Clayton R.A."/>
            <person name="Meyer T."/>
            <person name="Tsapin A."/>
            <person name="Scott J."/>
            <person name="Beanan M."/>
            <person name="Brinkac L."/>
            <person name="Daugherty S."/>
            <person name="DeBoy R.T."/>
            <person name="Dodson R.J."/>
            <person name="Durkin A.S."/>
            <person name="Haft D.H."/>
            <person name="Kolonay J.F."/>
            <person name="Madupu R."/>
            <person name="Peterson J.D."/>
            <person name="Umayam L.A."/>
            <person name="White O."/>
            <person name="Wolf A.M."/>
            <person name="Vamathevan J."/>
            <person name="Weidman J."/>
            <person name="Impraim M."/>
            <person name="Lee K."/>
            <person name="Berry K."/>
            <person name="Lee C."/>
            <person name="Mueller J."/>
            <person name="Khouri H."/>
            <person name="Gill J."/>
            <person name="Utterback T.R."/>
            <person name="McDonald L.A."/>
            <person name="Feldblyum T.V."/>
            <person name="Smith H.O."/>
            <person name="Venter J.C."/>
            <person name="Nealson K.H."/>
            <person name="Fraser C.M."/>
        </authorList>
    </citation>
    <scope>NUCLEOTIDE SEQUENCE [LARGE SCALE GENOMIC DNA]</scope>
    <source>
        <strain evidence="2">ATCC 700550 / JCM 31522 / CIP 106686 / LMG 19005 / NCIMB 14063 / MR-1</strain>
    </source>
</reference>
<dbReference type="Proteomes" id="UP000008186">
    <property type="component" value="Chromosome"/>
</dbReference>
<name>Q8EAV4_SHEON</name>
<keyword evidence="2" id="KW-1185">Reference proteome</keyword>
<gene>
    <name evidence="1" type="ordered locus">SO_3787</name>
</gene>
<sequence>MNIKTVASKVSETPKISELVKHYVNHLHLGKPFTLEQVASKYSLSNADRQVASKALQRMATDKKVARLANGTYYRPKVSRFGPLPLETSEIVKVVTKTKKATVVPAGAAAVNQLGLDTQLPMVSSYYVSVRTRAQLTQKSVKFEYKETLQHFINNFTVADKEVKHTALLMWSALTYLDKSATSLYANKLIHKFQQEFDLASQAKFISALPPSMNWAKEFFQTKAIHKD</sequence>
<accession>Q8EAV4</accession>
<dbReference type="EMBL" id="AE014299">
    <property type="protein sequence ID" value="AAN56768.1"/>
    <property type="molecule type" value="Genomic_DNA"/>
</dbReference>
<dbReference type="RefSeq" id="WP_011073560.1">
    <property type="nucleotide sequence ID" value="NC_004347.2"/>
</dbReference>
<dbReference type="STRING" id="211586.SO_3787"/>
<dbReference type="KEGG" id="son:SO_3787"/>
<reference evidence="1 2" key="4">
    <citation type="journal article" date="2011" name="BMC Genomics">
        <title>Genome-wide protein localization prediction strategies for gram negative bacteria.</title>
        <authorList>
            <person name="Romine M.F."/>
        </authorList>
    </citation>
    <scope>NUCLEOTIDE SEQUENCE [LARGE SCALE GENOMIC DNA]</scope>
    <source>
        <strain evidence="2">ATCC 700550 / JCM 31522 / CIP 106686 / LMG 19005 / NCIMB 14063 / MR-1</strain>
    </source>
</reference>
<reference evidence="1 2" key="3">
    <citation type="journal article" date="2008" name="Appl. Environ. Microbiol.">
        <title>Identification of mobile elements and pseudogenes in the Shewanella oneidensis MR-1 genome.</title>
        <authorList>
            <person name="Romine M.F."/>
            <person name="Carlson T.S."/>
            <person name="Norbeck A.D."/>
            <person name="McCue L.A."/>
            <person name="Lipton M.S."/>
        </authorList>
    </citation>
    <scope>NUCLEOTIDE SEQUENCE [LARGE SCALE GENOMIC DNA]</scope>
    <source>
        <strain evidence="2">ATCC 700550 / JCM 31522 / CIP 106686 / LMG 19005 / NCIMB 14063 / MR-1</strain>
    </source>
</reference>
<protein>
    <submittedName>
        <fullName evidence="1">Uncharacterized protein</fullName>
    </submittedName>
</protein>
<dbReference type="Pfam" id="PF19570">
    <property type="entry name" value="DUF6088"/>
    <property type="match status" value="1"/>
</dbReference>
<dbReference type="PaxDb" id="211586-SO_3787"/>
<dbReference type="PATRIC" id="fig|211586.12.peg.3670"/>